<proteinExistence type="inferred from homology"/>
<evidence type="ECO:0000313" key="10">
    <source>
        <dbReference type="WBParaSite" id="EVEC_0000473301-mRNA-1"/>
    </source>
</evidence>
<evidence type="ECO:0000256" key="1">
    <source>
        <dbReference type="ARBA" id="ARBA00004141"/>
    </source>
</evidence>
<evidence type="ECO:0000256" key="4">
    <source>
        <dbReference type="ARBA" id="ARBA00022989"/>
    </source>
</evidence>
<dbReference type="GO" id="GO:0005385">
    <property type="term" value="F:zinc ion transmembrane transporter activity"/>
    <property type="evidence" value="ECO:0007669"/>
    <property type="project" value="TreeGrafter"/>
</dbReference>
<keyword evidence="5 7" id="KW-0472">Membrane</keyword>
<name>A0A158QAC8_ENTVE</name>
<dbReference type="GO" id="GO:0005886">
    <property type="term" value="C:plasma membrane"/>
    <property type="evidence" value="ECO:0007669"/>
    <property type="project" value="TreeGrafter"/>
</dbReference>
<dbReference type="WBParaSite" id="EVEC_0000473301-mRNA-1">
    <property type="protein sequence ID" value="EVEC_0000473301-mRNA-1"/>
    <property type="gene ID" value="EVEC_0000473301"/>
</dbReference>
<dbReference type="Proteomes" id="UP000274131">
    <property type="component" value="Unassembled WGS sequence"/>
</dbReference>
<dbReference type="InterPro" id="IPR050799">
    <property type="entry name" value="ZIP_Transporter"/>
</dbReference>
<evidence type="ECO:0000256" key="6">
    <source>
        <dbReference type="SAM" id="MobiDB-lite"/>
    </source>
</evidence>
<reference evidence="8 9" key="2">
    <citation type="submission" date="2018-10" db="EMBL/GenBank/DDBJ databases">
        <authorList>
            <consortium name="Pathogen Informatics"/>
        </authorList>
    </citation>
    <scope>NUCLEOTIDE SEQUENCE [LARGE SCALE GENOMIC DNA]</scope>
</reference>
<evidence type="ECO:0000313" key="9">
    <source>
        <dbReference type="Proteomes" id="UP000274131"/>
    </source>
</evidence>
<feature type="transmembrane region" description="Helical" evidence="7">
    <location>
        <begin position="152"/>
        <end position="171"/>
    </location>
</feature>
<dbReference type="EMBL" id="UXUI01007857">
    <property type="protein sequence ID" value="VDD89690.1"/>
    <property type="molecule type" value="Genomic_DNA"/>
</dbReference>
<keyword evidence="3 7" id="KW-0812">Transmembrane</keyword>
<evidence type="ECO:0000256" key="7">
    <source>
        <dbReference type="SAM" id="Phobius"/>
    </source>
</evidence>
<evidence type="ECO:0000256" key="2">
    <source>
        <dbReference type="ARBA" id="ARBA00006939"/>
    </source>
</evidence>
<dbReference type="GO" id="GO:0140410">
    <property type="term" value="F:monoatomic cation:bicarbonate symporter activity"/>
    <property type="evidence" value="ECO:0007669"/>
    <property type="project" value="TreeGrafter"/>
</dbReference>
<protein>
    <submittedName>
        <fullName evidence="8 10">Uncharacterized protein</fullName>
    </submittedName>
</protein>
<feature type="transmembrane region" description="Helical" evidence="7">
    <location>
        <begin position="111"/>
        <end position="132"/>
    </location>
</feature>
<gene>
    <name evidence="8" type="ORF">EVEC_LOCUS4441</name>
</gene>
<feature type="region of interest" description="Disordered" evidence="6">
    <location>
        <begin position="266"/>
        <end position="285"/>
    </location>
</feature>
<comment type="subcellular location">
    <subcellularLocation>
        <location evidence="1">Membrane</location>
        <topology evidence="1">Multi-pass membrane protein</topology>
    </subcellularLocation>
</comment>
<dbReference type="GO" id="GO:0030003">
    <property type="term" value="P:intracellular monoatomic cation homeostasis"/>
    <property type="evidence" value="ECO:0007669"/>
    <property type="project" value="TreeGrafter"/>
</dbReference>
<evidence type="ECO:0000313" key="8">
    <source>
        <dbReference type="EMBL" id="VDD89690.1"/>
    </source>
</evidence>
<dbReference type="AlphaFoldDB" id="A0A158QAC8"/>
<comment type="similarity">
    <text evidence="2">Belongs to the ZIP transporter (TC 2.A.5) family.</text>
</comment>
<keyword evidence="4 7" id="KW-1133">Transmembrane helix</keyword>
<sequence length="285" mass="32339">MFSSSSPTGSQNLFTKASQNFKVEKRSRSNFAMGSYSEQSTYPLTEAALPEIISESVIEFLNTTTTESETSKPAAWQTWGIGLLIVSITAFGPSIAILGVPFLSEKLYERFMNFLVALGIGTLSGSTLYFLIPQAFNIDDESGDIYLIKSSVVLVAIYIFFNVDRALSYLLHYRRTRSEKRQIHKSTLDTVLRKKPQETQDKNNNMDTIKSAGKIHFEDVPEIIVSDTDGKYRDPEDMDKVFEIEKNQLKNEMEVAVVSNALTRKDYKQKEERPWGKLNGDKFYD</sequence>
<dbReference type="Pfam" id="PF02535">
    <property type="entry name" value="Zip"/>
    <property type="match status" value="1"/>
</dbReference>
<evidence type="ECO:0000256" key="5">
    <source>
        <dbReference type="ARBA" id="ARBA00023136"/>
    </source>
</evidence>
<dbReference type="InterPro" id="IPR003689">
    <property type="entry name" value="ZIP"/>
</dbReference>
<accession>A0A158QAC8</accession>
<organism evidence="10">
    <name type="scientific">Enterobius vermicularis</name>
    <name type="common">Human pinworm</name>
    <dbReference type="NCBI Taxonomy" id="51028"/>
    <lineage>
        <taxon>Eukaryota</taxon>
        <taxon>Metazoa</taxon>
        <taxon>Ecdysozoa</taxon>
        <taxon>Nematoda</taxon>
        <taxon>Chromadorea</taxon>
        <taxon>Rhabditida</taxon>
        <taxon>Spirurina</taxon>
        <taxon>Oxyuridomorpha</taxon>
        <taxon>Oxyuroidea</taxon>
        <taxon>Oxyuridae</taxon>
        <taxon>Enterobius</taxon>
    </lineage>
</organism>
<reference evidence="10" key="1">
    <citation type="submission" date="2016-04" db="UniProtKB">
        <authorList>
            <consortium name="WormBaseParasite"/>
        </authorList>
    </citation>
    <scope>IDENTIFICATION</scope>
</reference>
<dbReference type="PANTHER" id="PTHR12191:SF32">
    <property type="entry name" value="ZRT (ZRT), IRT- (IRT-) LIKE PROTEIN TRANSPORTER"/>
    <property type="match status" value="1"/>
</dbReference>
<feature type="transmembrane region" description="Helical" evidence="7">
    <location>
        <begin position="79"/>
        <end position="104"/>
    </location>
</feature>
<dbReference type="GO" id="GO:0071578">
    <property type="term" value="P:zinc ion import across plasma membrane"/>
    <property type="evidence" value="ECO:0007669"/>
    <property type="project" value="TreeGrafter"/>
</dbReference>
<dbReference type="PANTHER" id="PTHR12191">
    <property type="entry name" value="SOLUTE CARRIER FAMILY 39"/>
    <property type="match status" value="1"/>
</dbReference>
<keyword evidence="9" id="KW-1185">Reference proteome</keyword>
<evidence type="ECO:0000256" key="3">
    <source>
        <dbReference type="ARBA" id="ARBA00022692"/>
    </source>
</evidence>
<dbReference type="OrthoDB" id="200954at2759"/>